<feature type="signal peptide" evidence="7">
    <location>
        <begin position="1"/>
        <end position="22"/>
    </location>
</feature>
<dbReference type="GO" id="GO:0046872">
    <property type="term" value="F:metal ion binding"/>
    <property type="evidence" value="ECO:0007669"/>
    <property type="project" value="UniProtKB-KW"/>
</dbReference>
<dbReference type="SMART" id="SM01117">
    <property type="entry name" value="Cyt-b5"/>
    <property type="match status" value="1"/>
</dbReference>
<evidence type="ECO:0000256" key="1">
    <source>
        <dbReference type="ARBA" id="ARBA00001970"/>
    </source>
</evidence>
<feature type="chain" id="PRO_5035944841" description="DOMON domain protein" evidence="7">
    <location>
        <begin position="23"/>
        <end position="884"/>
    </location>
</feature>
<keyword evidence="7" id="KW-0732">Signal</keyword>
<keyword evidence="5" id="KW-0408">Iron</keyword>
<feature type="transmembrane region" description="Helical" evidence="6">
    <location>
        <begin position="342"/>
        <end position="365"/>
    </location>
</feature>
<evidence type="ECO:0000256" key="4">
    <source>
        <dbReference type="ARBA" id="ARBA00022723"/>
    </source>
</evidence>
<dbReference type="InterPro" id="IPR045266">
    <property type="entry name" value="DOH_DOMON"/>
</dbReference>
<evidence type="ECO:0000256" key="6">
    <source>
        <dbReference type="SAM" id="Phobius"/>
    </source>
</evidence>
<keyword evidence="3" id="KW-0349">Heme</keyword>
<keyword evidence="11" id="KW-1185">Reference proteome</keyword>
<keyword evidence="6" id="KW-0472">Membrane</keyword>
<dbReference type="InterPro" id="IPR045150">
    <property type="entry name" value="CYB561D1/2"/>
</dbReference>
<feature type="transmembrane region" description="Helical" evidence="6">
    <location>
        <begin position="423"/>
        <end position="445"/>
    </location>
</feature>
<dbReference type="GO" id="GO:0020037">
    <property type="term" value="F:heme binding"/>
    <property type="evidence" value="ECO:0007669"/>
    <property type="project" value="TreeGrafter"/>
</dbReference>
<dbReference type="InterPro" id="IPR005018">
    <property type="entry name" value="DOMON_domain"/>
</dbReference>
<keyword evidence="4" id="KW-0479">Metal-binding</keyword>
<evidence type="ECO:0000259" key="8">
    <source>
        <dbReference type="PROSITE" id="PS50255"/>
    </source>
</evidence>
<comment type="subcellular location">
    <subcellularLocation>
        <location evidence="2">Membrane</location>
        <topology evidence="2">Multi-pass membrane protein</topology>
    </subcellularLocation>
</comment>
<dbReference type="CDD" id="cd08760">
    <property type="entry name" value="Cyt_b561_FRRS1_like"/>
    <property type="match status" value="1"/>
</dbReference>
<feature type="domain" description="Cytochrome b5 heme-binding" evidence="8">
    <location>
        <begin position="497"/>
        <end position="588"/>
    </location>
</feature>
<evidence type="ECO:0000256" key="3">
    <source>
        <dbReference type="ARBA" id="ARBA00022617"/>
    </source>
</evidence>
<dbReference type="Proteomes" id="UP000692954">
    <property type="component" value="Unassembled WGS sequence"/>
</dbReference>
<evidence type="ECO:0000313" key="10">
    <source>
        <dbReference type="EMBL" id="CAD8086077.1"/>
    </source>
</evidence>
<dbReference type="InterPro" id="IPR001199">
    <property type="entry name" value="Cyt_B5-like_heme/steroid-bd"/>
</dbReference>
<dbReference type="PANTHER" id="PTHR15422:SF24">
    <property type="entry name" value="DOMON RELATED DOMAIN-CONTAINING PROTEIN"/>
    <property type="match status" value="1"/>
</dbReference>
<reference evidence="10" key="1">
    <citation type="submission" date="2021-01" db="EMBL/GenBank/DDBJ databases">
        <authorList>
            <consortium name="Genoscope - CEA"/>
            <person name="William W."/>
        </authorList>
    </citation>
    <scope>NUCLEOTIDE SEQUENCE</scope>
</reference>
<dbReference type="AlphaFoldDB" id="A0A8S1MYU5"/>
<name>A0A8S1MYU5_9CILI</name>
<sequence length="884" mass="102464">MIQNYNILIFVLYLVIECKTIGVEQELENKESEQFLKIEIRSQASQEIKLRFYNNQTQKKDIYNCSIQDKCECDGNIFENFECSQNKSLFLMQFIKFPYVYGDNIEEIEKNSIEQTLGNSVITSKLFRILTVKNSEINQIASQGVKYNDKDLSSQLQLGDYDLFLRWQIYSNRTFDMAIDFNNKNWIGLGFCPNMNNCDMIYIYLDGKSVKIRDTFATGHTIPEIDSSNDIRIQSYVINETGYSVRFNRNLNTGDPKDQILFEGRSYKFCIAWSTQNQFDGHNKQYNFDIEFVNNYIGKVILDDGMNTLYVIHAIVLFIAWGVFADVGIIIGRFFKSINSYLWIHAICFIIVDFSTIIIMILIFIMGIKGGNIQGDGVQGGHNLISILLTLLVIVEHILGMVVKHHLESNDTENRQRVFKIRIVHIVLGNFMYLAAKVDIILGFIKNESSILLILSIIWTALLIIIRIVLEIYKSKNKFIQSKIVPEQPQILNENQLKLLKLLETNQPTNQIIKQLPDIKWILLDQDIYDVTDYQHPAGNFLIVNVNGKEISRYFNGGFALESIKMKQHNHSRVALQSLKNRYIGTLQIQNAHHLNPGSPWDLVQKIQLSTNIMQFDFTNKDFTINLKQNLSDFGQHFSISLSEFAPKTRIYTKIMCMAKPYQQFRNSIIDYCEDKTQQIPILQYQTTNTIPLIIKKYNFKKALTPQIFNHQGQFWIQGPFSRGLELQSKSKCVVFVGGTGILPFLDLLDLLLIKSYYIANPTKQTQILQFAPQIDQLDNEFELILLASFQNEDEFIGKEWIRKLYSINKNNNFKLFDMKIRYSDGKLDSIIPAFHNKFNQDFVNPFLGDYQKNIFICGPPNMIYSLNQIISQTNQDQSKVLIV</sequence>
<dbReference type="GO" id="GO:0016020">
    <property type="term" value="C:membrane"/>
    <property type="evidence" value="ECO:0007669"/>
    <property type="project" value="UniProtKB-SubCell"/>
</dbReference>
<proteinExistence type="predicted"/>
<keyword evidence="6" id="KW-1133">Transmembrane helix</keyword>
<feature type="domain" description="DOMON" evidence="9">
    <location>
        <begin position="161"/>
        <end position="274"/>
    </location>
</feature>
<accession>A0A8S1MYU5</accession>
<dbReference type="PANTHER" id="PTHR15422">
    <property type="entry name" value="OS05G0565100 PROTEIN"/>
    <property type="match status" value="1"/>
</dbReference>
<evidence type="ECO:0000313" key="11">
    <source>
        <dbReference type="Proteomes" id="UP000692954"/>
    </source>
</evidence>
<evidence type="ECO:0000256" key="7">
    <source>
        <dbReference type="SAM" id="SignalP"/>
    </source>
</evidence>
<comment type="cofactor">
    <cofactor evidence="1">
        <name>heme b</name>
        <dbReference type="ChEBI" id="CHEBI:60344"/>
    </cofactor>
</comment>
<organism evidence="10 11">
    <name type="scientific">Paramecium sonneborni</name>
    <dbReference type="NCBI Taxonomy" id="65129"/>
    <lineage>
        <taxon>Eukaryota</taxon>
        <taxon>Sar</taxon>
        <taxon>Alveolata</taxon>
        <taxon>Ciliophora</taxon>
        <taxon>Intramacronucleata</taxon>
        <taxon>Oligohymenophorea</taxon>
        <taxon>Peniculida</taxon>
        <taxon>Parameciidae</taxon>
        <taxon>Paramecium</taxon>
    </lineage>
</organism>
<dbReference type="Pfam" id="PF03351">
    <property type="entry name" value="DOMON"/>
    <property type="match status" value="1"/>
</dbReference>
<dbReference type="GO" id="GO:0140575">
    <property type="term" value="F:transmembrane monodehydroascorbate reductase activity"/>
    <property type="evidence" value="ECO:0007669"/>
    <property type="project" value="InterPro"/>
</dbReference>
<evidence type="ECO:0000256" key="5">
    <source>
        <dbReference type="ARBA" id="ARBA00023004"/>
    </source>
</evidence>
<dbReference type="CDD" id="cd09631">
    <property type="entry name" value="DOMON_DOH"/>
    <property type="match status" value="1"/>
</dbReference>
<dbReference type="PROSITE" id="PS50836">
    <property type="entry name" value="DOMON"/>
    <property type="match status" value="1"/>
</dbReference>
<dbReference type="PROSITE" id="PS50255">
    <property type="entry name" value="CYTOCHROME_B5_2"/>
    <property type="match status" value="1"/>
</dbReference>
<feature type="transmembrane region" description="Helical" evidence="6">
    <location>
        <begin position="451"/>
        <end position="470"/>
    </location>
</feature>
<feature type="transmembrane region" description="Helical" evidence="6">
    <location>
        <begin position="385"/>
        <end position="403"/>
    </location>
</feature>
<comment type="caution">
    <text evidence="10">The sequence shown here is derived from an EMBL/GenBank/DDBJ whole genome shotgun (WGS) entry which is preliminary data.</text>
</comment>
<dbReference type="EMBL" id="CAJJDN010000049">
    <property type="protein sequence ID" value="CAD8086077.1"/>
    <property type="molecule type" value="Genomic_DNA"/>
</dbReference>
<protein>
    <recommendedName>
        <fullName evidence="12">DOMON domain protein</fullName>
    </recommendedName>
</protein>
<keyword evidence="6" id="KW-0812">Transmembrane</keyword>
<feature type="transmembrane region" description="Helical" evidence="6">
    <location>
        <begin position="310"/>
        <end position="335"/>
    </location>
</feature>
<dbReference type="OrthoDB" id="298365at2759"/>
<evidence type="ECO:0000256" key="2">
    <source>
        <dbReference type="ARBA" id="ARBA00004141"/>
    </source>
</evidence>
<evidence type="ECO:0008006" key="12">
    <source>
        <dbReference type="Google" id="ProtNLM"/>
    </source>
</evidence>
<gene>
    <name evidence="10" type="ORF">PSON_ATCC_30995.1.T0490174</name>
</gene>
<dbReference type="SMART" id="SM00664">
    <property type="entry name" value="DoH"/>
    <property type="match status" value="1"/>
</dbReference>
<dbReference type="Pfam" id="PF00173">
    <property type="entry name" value="Cyt-b5"/>
    <property type="match status" value="1"/>
</dbReference>
<evidence type="ECO:0000259" key="9">
    <source>
        <dbReference type="PROSITE" id="PS50836"/>
    </source>
</evidence>